<gene>
    <name evidence="2" type="ORF">L2764_16855</name>
</gene>
<dbReference type="RefSeq" id="WP_248941448.1">
    <property type="nucleotide sequence ID" value="NZ_JAKIKS010000073.1"/>
</dbReference>
<dbReference type="EMBL" id="JAKIKS010000073">
    <property type="protein sequence ID" value="MCL1126098.1"/>
    <property type="molecule type" value="Genomic_DNA"/>
</dbReference>
<dbReference type="Proteomes" id="UP001203423">
    <property type="component" value="Unassembled WGS sequence"/>
</dbReference>
<sequence>MSDLDNTNIGVSSCVSGIFNPLKEDTSSGNTWAFCFNKNQNRISLNVTINTPAMLVDMSNQHLDAEFALGDINQLLVWLFQVKTSMQQAKKQAESTASSSSDKTSSTAVLTT</sequence>
<evidence type="ECO:0000313" key="3">
    <source>
        <dbReference type="Proteomes" id="UP001203423"/>
    </source>
</evidence>
<proteinExistence type="predicted"/>
<reference evidence="2 3" key="1">
    <citation type="submission" date="2022-01" db="EMBL/GenBank/DDBJ databases">
        <title>Whole genome-based taxonomy of the Shewanellaceae.</title>
        <authorList>
            <person name="Martin-Rodriguez A.J."/>
        </authorList>
    </citation>
    <scope>NUCLEOTIDE SEQUENCE [LARGE SCALE GENOMIC DNA]</scope>
    <source>
        <strain evidence="2 3">DSM 17177</strain>
    </source>
</reference>
<comment type="caution">
    <text evidence="2">The sequence shown here is derived from an EMBL/GenBank/DDBJ whole genome shotgun (WGS) entry which is preliminary data.</text>
</comment>
<protein>
    <submittedName>
        <fullName evidence="2">Uncharacterized protein</fullName>
    </submittedName>
</protein>
<evidence type="ECO:0000256" key="1">
    <source>
        <dbReference type="SAM" id="MobiDB-lite"/>
    </source>
</evidence>
<evidence type="ECO:0000313" key="2">
    <source>
        <dbReference type="EMBL" id="MCL1126098.1"/>
    </source>
</evidence>
<accession>A0ABT0LEH5</accession>
<organism evidence="2 3">
    <name type="scientific">Shewanella surugensis</name>
    <dbReference type="NCBI Taxonomy" id="212020"/>
    <lineage>
        <taxon>Bacteria</taxon>
        <taxon>Pseudomonadati</taxon>
        <taxon>Pseudomonadota</taxon>
        <taxon>Gammaproteobacteria</taxon>
        <taxon>Alteromonadales</taxon>
        <taxon>Shewanellaceae</taxon>
        <taxon>Shewanella</taxon>
    </lineage>
</organism>
<name>A0ABT0LEH5_9GAMM</name>
<keyword evidence="3" id="KW-1185">Reference proteome</keyword>
<feature type="region of interest" description="Disordered" evidence="1">
    <location>
        <begin position="90"/>
        <end position="112"/>
    </location>
</feature>